<gene>
    <name evidence="8" type="ORF">KME25_30015</name>
</gene>
<dbReference type="Pfam" id="PF00639">
    <property type="entry name" value="Rotamase"/>
    <property type="match status" value="1"/>
</dbReference>
<keyword evidence="5 6" id="KW-0413">Isomerase</keyword>
<evidence type="ECO:0000259" key="7">
    <source>
        <dbReference type="PROSITE" id="PS50198"/>
    </source>
</evidence>
<dbReference type="Proteomes" id="UP000753908">
    <property type="component" value="Unassembled WGS sequence"/>
</dbReference>
<dbReference type="GO" id="GO:0003755">
    <property type="term" value="F:peptidyl-prolyl cis-trans isomerase activity"/>
    <property type="evidence" value="ECO:0007669"/>
    <property type="project" value="UniProtKB-KW"/>
</dbReference>
<dbReference type="InterPro" id="IPR050245">
    <property type="entry name" value="PrsA_foldase"/>
</dbReference>
<evidence type="ECO:0000313" key="9">
    <source>
        <dbReference type="Proteomes" id="UP000753908"/>
    </source>
</evidence>
<feature type="domain" description="PpiC" evidence="7">
    <location>
        <begin position="114"/>
        <end position="206"/>
    </location>
</feature>
<keyword evidence="4 6" id="KW-0697">Rotamase</keyword>
<evidence type="ECO:0000256" key="6">
    <source>
        <dbReference type="PROSITE-ProRule" id="PRU00278"/>
    </source>
</evidence>
<organism evidence="8 9">
    <name type="scientific">Symplocastrum torsivum CPER-KK1</name>
    <dbReference type="NCBI Taxonomy" id="450513"/>
    <lineage>
        <taxon>Bacteria</taxon>
        <taxon>Bacillati</taxon>
        <taxon>Cyanobacteriota</taxon>
        <taxon>Cyanophyceae</taxon>
        <taxon>Oscillatoriophycideae</taxon>
        <taxon>Oscillatoriales</taxon>
        <taxon>Microcoleaceae</taxon>
        <taxon>Symplocastrum</taxon>
    </lineage>
</organism>
<evidence type="ECO:0000256" key="3">
    <source>
        <dbReference type="ARBA" id="ARBA00022729"/>
    </source>
</evidence>
<dbReference type="PANTHER" id="PTHR47245:SF1">
    <property type="entry name" value="FOLDASE PROTEIN PRSA"/>
    <property type="match status" value="1"/>
</dbReference>
<dbReference type="EC" id="5.2.1.8" evidence="2"/>
<evidence type="ECO:0000313" key="8">
    <source>
        <dbReference type="EMBL" id="MBW4548633.1"/>
    </source>
</evidence>
<accession>A0A951PTV8</accession>
<evidence type="ECO:0000256" key="2">
    <source>
        <dbReference type="ARBA" id="ARBA00013194"/>
    </source>
</evidence>
<evidence type="ECO:0000256" key="1">
    <source>
        <dbReference type="ARBA" id="ARBA00000971"/>
    </source>
</evidence>
<dbReference type="Gene3D" id="3.10.50.40">
    <property type="match status" value="1"/>
</dbReference>
<dbReference type="AlphaFoldDB" id="A0A951PTV8"/>
<dbReference type="PROSITE" id="PS50198">
    <property type="entry name" value="PPIC_PPIASE_2"/>
    <property type="match status" value="1"/>
</dbReference>
<name>A0A951PTV8_9CYAN</name>
<comment type="caution">
    <text evidence="8">The sequence shown here is derived from an EMBL/GenBank/DDBJ whole genome shotgun (WGS) entry which is preliminary data.</text>
</comment>
<dbReference type="PANTHER" id="PTHR47245">
    <property type="entry name" value="PEPTIDYLPROLYL ISOMERASE"/>
    <property type="match status" value="1"/>
</dbReference>
<comment type="catalytic activity">
    <reaction evidence="1">
        <text>[protein]-peptidylproline (omega=180) = [protein]-peptidylproline (omega=0)</text>
        <dbReference type="Rhea" id="RHEA:16237"/>
        <dbReference type="Rhea" id="RHEA-COMP:10747"/>
        <dbReference type="Rhea" id="RHEA-COMP:10748"/>
        <dbReference type="ChEBI" id="CHEBI:83833"/>
        <dbReference type="ChEBI" id="CHEBI:83834"/>
        <dbReference type="EC" id="5.2.1.8"/>
    </reaction>
</comment>
<dbReference type="InterPro" id="IPR046357">
    <property type="entry name" value="PPIase_dom_sf"/>
</dbReference>
<sequence length="261" mass="29842">MAKVLKVGNRTLAAEELIPLLASYQIVPQLLCESIIDEAIAPISCMPEEIAMACQQFEEHWQLTCEAEKQAWLNHYGMNQEQLELLATRKLRIEKFKQVTWGHKLESYFLKRKSHLDRAIYSLLRTQDKGLANELYFRLSEGEQSFAELARQYSQGPEAETGGLQGPVEFGTLHPQLVELLYTSQPGQVSQPLPFGEWFVIVRLEKLLPAQFNDALRQRLLGEFFEAWFQEQLAQLPHRDKIWMGAASPRQVNTTVTLAAA</sequence>
<protein>
    <recommendedName>
        <fullName evidence="2">peptidylprolyl isomerase</fullName>
        <ecNumber evidence="2">5.2.1.8</ecNumber>
    </recommendedName>
</protein>
<evidence type="ECO:0000256" key="4">
    <source>
        <dbReference type="ARBA" id="ARBA00023110"/>
    </source>
</evidence>
<dbReference type="SUPFAM" id="SSF54534">
    <property type="entry name" value="FKBP-like"/>
    <property type="match status" value="1"/>
</dbReference>
<dbReference type="EMBL" id="JAHHIF010000067">
    <property type="protein sequence ID" value="MBW4548633.1"/>
    <property type="molecule type" value="Genomic_DNA"/>
</dbReference>
<evidence type="ECO:0000256" key="5">
    <source>
        <dbReference type="ARBA" id="ARBA00023235"/>
    </source>
</evidence>
<reference evidence="8" key="1">
    <citation type="submission" date="2021-05" db="EMBL/GenBank/DDBJ databases">
        <authorList>
            <person name="Pietrasiak N."/>
            <person name="Ward R."/>
            <person name="Stajich J.E."/>
            <person name="Kurbessoian T."/>
        </authorList>
    </citation>
    <scope>NUCLEOTIDE SEQUENCE</scope>
    <source>
        <strain evidence="8">CPER-KK1</strain>
    </source>
</reference>
<keyword evidence="3" id="KW-0732">Signal</keyword>
<dbReference type="InterPro" id="IPR000297">
    <property type="entry name" value="PPIase_PpiC"/>
</dbReference>
<reference evidence="8" key="2">
    <citation type="journal article" date="2022" name="Microbiol. Resour. Announc.">
        <title>Metagenome Sequencing to Explore Phylogenomics of Terrestrial Cyanobacteria.</title>
        <authorList>
            <person name="Ward R.D."/>
            <person name="Stajich J.E."/>
            <person name="Johansen J.R."/>
            <person name="Huntemann M."/>
            <person name="Clum A."/>
            <person name="Foster B."/>
            <person name="Foster B."/>
            <person name="Roux S."/>
            <person name="Palaniappan K."/>
            <person name="Varghese N."/>
            <person name="Mukherjee S."/>
            <person name="Reddy T.B.K."/>
            <person name="Daum C."/>
            <person name="Copeland A."/>
            <person name="Chen I.A."/>
            <person name="Ivanova N.N."/>
            <person name="Kyrpides N.C."/>
            <person name="Shapiro N."/>
            <person name="Eloe-Fadrosh E.A."/>
            <person name="Pietrasiak N."/>
        </authorList>
    </citation>
    <scope>NUCLEOTIDE SEQUENCE</scope>
    <source>
        <strain evidence="8">CPER-KK1</strain>
    </source>
</reference>
<proteinExistence type="predicted"/>